<dbReference type="Proteomes" id="UP000828390">
    <property type="component" value="Unassembled WGS sequence"/>
</dbReference>
<gene>
    <name evidence="1" type="ORF">DPMN_014820</name>
</gene>
<proteinExistence type="predicted"/>
<dbReference type="Pfam" id="PF23334">
    <property type="entry name" value="VWC2L_2nd"/>
    <property type="match status" value="1"/>
</dbReference>
<dbReference type="EMBL" id="JAIWYP010000001">
    <property type="protein sequence ID" value="KAH3890732.1"/>
    <property type="molecule type" value="Genomic_DNA"/>
</dbReference>
<evidence type="ECO:0008006" key="3">
    <source>
        <dbReference type="Google" id="ProtNLM"/>
    </source>
</evidence>
<comment type="caution">
    <text evidence="1">The sequence shown here is derived from an EMBL/GenBank/DDBJ whole genome shotgun (WGS) entry which is preliminary data.</text>
</comment>
<name>A0A9D4S5L8_DREPO</name>
<keyword evidence="2" id="KW-1185">Reference proteome</keyword>
<reference evidence="1" key="1">
    <citation type="journal article" date="2019" name="bioRxiv">
        <title>The Genome of the Zebra Mussel, Dreissena polymorpha: A Resource for Invasive Species Research.</title>
        <authorList>
            <person name="McCartney M.A."/>
            <person name="Auch B."/>
            <person name="Kono T."/>
            <person name="Mallez S."/>
            <person name="Zhang Y."/>
            <person name="Obille A."/>
            <person name="Becker A."/>
            <person name="Abrahante J.E."/>
            <person name="Garbe J."/>
            <person name="Badalamenti J.P."/>
            <person name="Herman A."/>
            <person name="Mangelson H."/>
            <person name="Liachko I."/>
            <person name="Sullivan S."/>
            <person name="Sone E.D."/>
            <person name="Koren S."/>
            <person name="Silverstein K.A.T."/>
            <person name="Beckman K.B."/>
            <person name="Gohl D.M."/>
        </authorList>
    </citation>
    <scope>NUCLEOTIDE SEQUENCE</scope>
    <source>
        <strain evidence="1">Duluth1</strain>
        <tissue evidence="1">Whole animal</tissue>
    </source>
</reference>
<reference evidence="1" key="2">
    <citation type="submission" date="2020-11" db="EMBL/GenBank/DDBJ databases">
        <authorList>
            <person name="McCartney M.A."/>
            <person name="Auch B."/>
            <person name="Kono T."/>
            <person name="Mallez S."/>
            <person name="Becker A."/>
            <person name="Gohl D.M."/>
            <person name="Silverstein K.A.T."/>
            <person name="Koren S."/>
            <person name="Bechman K.B."/>
            <person name="Herman A."/>
            <person name="Abrahante J.E."/>
            <person name="Garbe J."/>
        </authorList>
    </citation>
    <scope>NUCLEOTIDE SEQUENCE</scope>
    <source>
        <strain evidence="1">Duluth1</strain>
        <tissue evidence="1">Whole animal</tissue>
    </source>
</reference>
<dbReference type="Gene3D" id="6.20.200.20">
    <property type="match status" value="1"/>
</dbReference>
<dbReference type="AlphaFoldDB" id="A0A9D4S5L8"/>
<evidence type="ECO:0000313" key="2">
    <source>
        <dbReference type="Proteomes" id="UP000828390"/>
    </source>
</evidence>
<protein>
    <recommendedName>
        <fullName evidence="3">VWFC domain-containing protein</fullName>
    </recommendedName>
</protein>
<evidence type="ECO:0000313" key="1">
    <source>
        <dbReference type="EMBL" id="KAH3890732.1"/>
    </source>
</evidence>
<sequence>MIHQLPDCSAVSCIATVCNGFYTPPGECCPICPISRCEVKGVNYEEGVIVPSKTANPCESCICRNGSVQCTIMICLVCKGITPPGQCCPICRGRPD</sequence>
<organism evidence="1 2">
    <name type="scientific">Dreissena polymorpha</name>
    <name type="common">Zebra mussel</name>
    <name type="synonym">Mytilus polymorpha</name>
    <dbReference type="NCBI Taxonomy" id="45954"/>
    <lineage>
        <taxon>Eukaryota</taxon>
        <taxon>Metazoa</taxon>
        <taxon>Spiralia</taxon>
        <taxon>Lophotrochozoa</taxon>
        <taxon>Mollusca</taxon>
        <taxon>Bivalvia</taxon>
        <taxon>Autobranchia</taxon>
        <taxon>Heteroconchia</taxon>
        <taxon>Euheterodonta</taxon>
        <taxon>Imparidentia</taxon>
        <taxon>Neoheterodontei</taxon>
        <taxon>Myida</taxon>
        <taxon>Dreissenoidea</taxon>
        <taxon>Dreissenidae</taxon>
        <taxon>Dreissena</taxon>
    </lineage>
</organism>
<dbReference type="SUPFAM" id="SSF57603">
    <property type="entry name" value="FnI-like domain"/>
    <property type="match status" value="1"/>
</dbReference>
<accession>A0A9D4S5L8</accession>